<dbReference type="OrthoDB" id="8478585at2"/>
<dbReference type="Pfam" id="PF02613">
    <property type="entry name" value="Nitrate_red_del"/>
    <property type="match status" value="1"/>
</dbReference>
<dbReference type="NCBIfam" id="TIGR00684">
    <property type="entry name" value="narJ"/>
    <property type="match status" value="1"/>
</dbReference>
<dbReference type="SUPFAM" id="SSF89155">
    <property type="entry name" value="TorD-like"/>
    <property type="match status" value="1"/>
</dbReference>
<sequence>MQVTQHADADIYAGLAMLLRYPEAGWVGALPELRAALPAPTRAALSPLLAWLANGADLIALQEQYVETFDSRPAHSLHLFEHIHGQSRDRGQAMVDLREEYLSHGLAPDPAELPDYIPMFLEFLAQIPPADARRLLGDAVHVIARLGDKLAAVQSPYACVFAILRGMTDVQPEPLPDVPEGDLEERPVVFGPQAGGPGAMLQQMNGQTAPVHFHATDPRRATPQSGQ</sequence>
<dbReference type="InterPro" id="IPR036411">
    <property type="entry name" value="TorD-like_sf"/>
</dbReference>
<dbReference type="InterPro" id="IPR020945">
    <property type="entry name" value="DMSO/NO3_reduct_chaperone"/>
</dbReference>
<dbReference type="Proteomes" id="UP000217005">
    <property type="component" value="Unassembled WGS sequence"/>
</dbReference>
<evidence type="ECO:0000313" key="3">
    <source>
        <dbReference type="EMBL" id="OZI35337.1"/>
    </source>
</evidence>
<reference evidence="3 4" key="1">
    <citation type="submission" date="2017-05" db="EMBL/GenBank/DDBJ databases">
        <title>Complete and WGS of Bordetella genogroups.</title>
        <authorList>
            <person name="Spilker T."/>
            <person name="LiPuma J."/>
        </authorList>
    </citation>
    <scope>NUCLEOTIDE SEQUENCE [LARGE SCALE GENOMIC DNA]</scope>
    <source>
        <strain evidence="3 4">AU17610</strain>
    </source>
</reference>
<dbReference type="EMBL" id="NEVL01000003">
    <property type="protein sequence ID" value="OZI35337.1"/>
    <property type="molecule type" value="Genomic_DNA"/>
</dbReference>
<dbReference type="InterPro" id="IPR003765">
    <property type="entry name" value="NO3_reductase_chaperone_NarJ"/>
</dbReference>
<name>A0A261SEB4_9BORD</name>
<dbReference type="PANTHER" id="PTHR43680">
    <property type="entry name" value="NITRATE REDUCTASE MOLYBDENUM COFACTOR ASSEMBLY CHAPERONE"/>
    <property type="match status" value="1"/>
</dbReference>
<gene>
    <name evidence="3" type="primary">narJ</name>
    <name evidence="3" type="ORF">CEG14_09570</name>
</gene>
<dbReference type="RefSeq" id="WP_094826146.1">
    <property type="nucleotide sequence ID" value="NZ_NEVL01000003.1"/>
</dbReference>
<keyword evidence="1" id="KW-0534">Nitrate assimilation</keyword>
<organism evidence="3 4">
    <name type="scientific">Bordetella genomosp. 1</name>
    <dbReference type="NCBI Taxonomy" id="1395607"/>
    <lineage>
        <taxon>Bacteria</taxon>
        <taxon>Pseudomonadati</taxon>
        <taxon>Pseudomonadota</taxon>
        <taxon>Betaproteobacteria</taxon>
        <taxon>Burkholderiales</taxon>
        <taxon>Alcaligenaceae</taxon>
        <taxon>Bordetella</taxon>
    </lineage>
</organism>
<comment type="caution">
    <text evidence="3">The sequence shown here is derived from an EMBL/GenBank/DDBJ whole genome shotgun (WGS) entry which is preliminary data.</text>
</comment>
<accession>A0A261SEB4</accession>
<dbReference type="AlphaFoldDB" id="A0A261SEB4"/>
<feature type="region of interest" description="Disordered" evidence="2">
    <location>
        <begin position="195"/>
        <end position="227"/>
    </location>
</feature>
<dbReference type="GO" id="GO:0042128">
    <property type="term" value="P:nitrate assimilation"/>
    <property type="evidence" value="ECO:0007669"/>
    <property type="project" value="UniProtKB-KW"/>
</dbReference>
<evidence type="ECO:0000313" key="4">
    <source>
        <dbReference type="Proteomes" id="UP000217005"/>
    </source>
</evidence>
<evidence type="ECO:0000256" key="2">
    <source>
        <dbReference type="SAM" id="MobiDB-lite"/>
    </source>
</evidence>
<dbReference type="GO" id="GO:0051082">
    <property type="term" value="F:unfolded protein binding"/>
    <property type="evidence" value="ECO:0007669"/>
    <property type="project" value="InterPro"/>
</dbReference>
<dbReference type="PANTHER" id="PTHR43680:SF2">
    <property type="entry name" value="NITRATE REDUCTASE MOLYBDENUM COFACTOR ASSEMBLY CHAPERONE NARJ"/>
    <property type="match status" value="1"/>
</dbReference>
<evidence type="ECO:0000256" key="1">
    <source>
        <dbReference type="ARBA" id="ARBA00023063"/>
    </source>
</evidence>
<dbReference type="Gene3D" id="1.10.3480.10">
    <property type="entry name" value="TorD-like"/>
    <property type="match status" value="1"/>
</dbReference>
<dbReference type="GO" id="GO:0051131">
    <property type="term" value="P:chaperone-mediated protein complex assembly"/>
    <property type="evidence" value="ECO:0007669"/>
    <property type="project" value="InterPro"/>
</dbReference>
<protein>
    <submittedName>
        <fullName evidence="3">Nitrate reductase molybdenum cofactor assembly chaperone</fullName>
    </submittedName>
</protein>
<dbReference type="GO" id="GO:0016530">
    <property type="term" value="F:metallochaperone activity"/>
    <property type="evidence" value="ECO:0007669"/>
    <property type="project" value="TreeGrafter"/>
</dbReference>
<proteinExistence type="predicted"/>